<protein>
    <submittedName>
        <fullName evidence="1">Uncharacterized protein</fullName>
    </submittedName>
</protein>
<reference evidence="1 2" key="1">
    <citation type="submission" date="2023-10" db="EMBL/GenBank/DDBJ databases">
        <title>Rubellicoccus peritrichatus gen. nov., sp. nov., isolated from an algae of coral reef tank.</title>
        <authorList>
            <person name="Luo J."/>
        </authorList>
    </citation>
    <scope>NUCLEOTIDE SEQUENCE [LARGE SCALE GENOMIC DNA]</scope>
    <source>
        <strain evidence="1 2">CR14</strain>
    </source>
</reference>
<name>A0AAQ3LF71_9BACT</name>
<keyword evidence="2" id="KW-1185">Reference proteome</keyword>
<evidence type="ECO:0000313" key="2">
    <source>
        <dbReference type="Proteomes" id="UP001304300"/>
    </source>
</evidence>
<organism evidence="1 2">
    <name type="scientific">Rubellicoccus peritrichatus</name>
    <dbReference type="NCBI Taxonomy" id="3080537"/>
    <lineage>
        <taxon>Bacteria</taxon>
        <taxon>Pseudomonadati</taxon>
        <taxon>Verrucomicrobiota</taxon>
        <taxon>Opitutia</taxon>
        <taxon>Puniceicoccales</taxon>
        <taxon>Cerasicoccaceae</taxon>
        <taxon>Rubellicoccus</taxon>
    </lineage>
</organism>
<dbReference type="RefSeq" id="WP_317835107.1">
    <property type="nucleotide sequence ID" value="NZ_CP136920.1"/>
</dbReference>
<sequence>MKLFTHYFRFLLFTSISISITSATTVIPFEELIEGADLIVYGDISINESETLELIYNGSESRLYAFGILHYKGHVPMGLRKEAKSMPAGFKVIFERSNMDSYSAIKNGLWLIEYSNLLDVFYLRYLSPGPYPNLRSYLEGFRKSEKTTPTVEP</sequence>
<dbReference type="AlphaFoldDB" id="A0AAQ3LF71"/>
<dbReference type="Proteomes" id="UP001304300">
    <property type="component" value="Chromosome"/>
</dbReference>
<accession>A0AAQ3LF71</accession>
<dbReference type="KEGG" id="puo:RZN69_05730"/>
<proteinExistence type="predicted"/>
<gene>
    <name evidence="1" type="ORF">RZN69_05730</name>
</gene>
<evidence type="ECO:0000313" key="1">
    <source>
        <dbReference type="EMBL" id="WOO42583.1"/>
    </source>
</evidence>
<dbReference type="EMBL" id="CP136920">
    <property type="protein sequence ID" value="WOO42583.1"/>
    <property type="molecule type" value="Genomic_DNA"/>
</dbReference>